<protein>
    <submittedName>
        <fullName evidence="3">Transporter substrate-binding domain-containing protein</fullName>
    </submittedName>
</protein>
<dbReference type="SUPFAM" id="SSF53850">
    <property type="entry name" value="Periplasmic binding protein-like II"/>
    <property type="match status" value="1"/>
</dbReference>
<feature type="domain" description="Solute-binding protein family 3/N-terminal" evidence="2">
    <location>
        <begin position="86"/>
        <end position="311"/>
    </location>
</feature>
<dbReference type="EMBL" id="CP041186">
    <property type="protein sequence ID" value="QDG52229.1"/>
    <property type="molecule type" value="Genomic_DNA"/>
</dbReference>
<dbReference type="InterPro" id="IPR001638">
    <property type="entry name" value="Solute-binding_3/MltF_N"/>
</dbReference>
<evidence type="ECO:0000313" key="3">
    <source>
        <dbReference type="EMBL" id="QDG52229.1"/>
    </source>
</evidence>
<dbReference type="PANTHER" id="PTHR35936">
    <property type="entry name" value="MEMBRANE-BOUND LYTIC MUREIN TRANSGLYCOSYLASE F"/>
    <property type="match status" value="1"/>
</dbReference>
<dbReference type="OrthoDB" id="5419093at2"/>
<evidence type="ECO:0000313" key="4">
    <source>
        <dbReference type="Proteomes" id="UP000315995"/>
    </source>
</evidence>
<evidence type="ECO:0000259" key="2">
    <source>
        <dbReference type="SMART" id="SM00062"/>
    </source>
</evidence>
<dbReference type="AlphaFoldDB" id="A0A4Y6PVT5"/>
<keyword evidence="1" id="KW-0732">Signal</keyword>
<organism evidence="3 4">
    <name type="scientific">Persicimonas caeni</name>
    <dbReference type="NCBI Taxonomy" id="2292766"/>
    <lineage>
        <taxon>Bacteria</taxon>
        <taxon>Deltaproteobacteria</taxon>
        <taxon>Bradymonadales</taxon>
        <taxon>Bradymonadaceae</taxon>
        <taxon>Persicimonas</taxon>
    </lineage>
</organism>
<proteinExistence type="predicted"/>
<dbReference type="SMART" id="SM00062">
    <property type="entry name" value="PBPb"/>
    <property type="match status" value="1"/>
</dbReference>
<gene>
    <name evidence="3" type="ORF">FIV42_16230</name>
</gene>
<name>A0A4Y6PVT5_PERCE</name>
<accession>A0A4Y6PVT5</accession>
<dbReference type="Pfam" id="PF00497">
    <property type="entry name" value="SBP_bac_3"/>
    <property type="match status" value="1"/>
</dbReference>
<reference evidence="3 4" key="1">
    <citation type="submission" date="2019-06" db="EMBL/GenBank/DDBJ databases">
        <title>Persicimonas caeni gen. nov., sp. nov., a predatory bacterium isolated from solar saltern.</title>
        <authorList>
            <person name="Wang S."/>
        </authorList>
    </citation>
    <scope>NUCLEOTIDE SEQUENCE [LARGE SCALE GENOMIC DNA]</scope>
    <source>
        <strain evidence="3 4">YN101</strain>
    </source>
</reference>
<evidence type="ECO:0000256" key="1">
    <source>
        <dbReference type="ARBA" id="ARBA00022729"/>
    </source>
</evidence>
<dbReference type="Gene3D" id="3.40.190.10">
    <property type="entry name" value="Periplasmic binding protein-like II"/>
    <property type="match status" value="2"/>
</dbReference>
<dbReference type="RefSeq" id="WP_141198701.1">
    <property type="nucleotide sequence ID" value="NZ_CP041186.1"/>
</dbReference>
<accession>A0A5B8Y774</accession>
<sequence length="316" mass="34639">MEEAREHNGNVTQHSCATSSRWRETAWLAGSAVVCLLVAMTSGCDADEPRLLIKSQPTFQFESSPVVSIEEAPVVPPQVPSAEGNTIVVSVSPHLAPYTMVNATGELGGYDVEVVSTILRRMGVPYSFTVASWPRTLTDVKVGRAQLAPSMTISEQRRRVYQFTESYNSYEFVIFVHRDSAGIGGQTPEEVLQSLQGRKVGLLRDSIEGWLLRATRQIQLVEMSSVLECLERLVAEEVEACSATLQTGLYYVRDRELPVVPAGVPIAVRPYATGVAPHFDGNFVAHYNAVLEQMRADGTLAALTLKWFGSGGMQFE</sequence>
<dbReference type="Proteomes" id="UP000315995">
    <property type="component" value="Chromosome"/>
</dbReference>
<dbReference type="PANTHER" id="PTHR35936:SF17">
    <property type="entry name" value="ARGININE-BINDING EXTRACELLULAR PROTEIN ARTP"/>
    <property type="match status" value="1"/>
</dbReference>
<keyword evidence="4" id="KW-1185">Reference proteome</keyword>